<dbReference type="EnsemblPlants" id="LPERR07G24140.1">
    <property type="protein sequence ID" value="LPERR07G24140.1"/>
    <property type="gene ID" value="LPERR07G24140"/>
</dbReference>
<evidence type="ECO:0000313" key="2">
    <source>
        <dbReference type="Proteomes" id="UP000032180"/>
    </source>
</evidence>
<reference evidence="1" key="3">
    <citation type="submission" date="2015-04" db="UniProtKB">
        <authorList>
            <consortium name="EnsemblPlants"/>
        </authorList>
    </citation>
    <scope>IDENTIFICATION</scope>
</reference>
<reference evidence="2" key="2">
    <citation type="submission" date="2013-12" db="EMBL/GenBank/DDBJ databases">
        <authorList>
            <person name="Yu Y."/>
            <person name="Lee S."/>
            <person name="de Baynast K."/>
            <person name="Wissotski M."/>
            <person name="Liu L."/>
            <person name="Talag J."/>
            <person name="Goicoechea J."/>
            <person name="Angelova A."/>
            <person name="Jetty R."/>
            <person name="Kudrna D."/>
            <person name="Golser W."/>
            <person name="Rivera L."/>
            <person name="Zhang J."/>
            <person name="Wing R."/>
        </authorList>
    </citation>
    <scope>NUCLEOTIDE SEQUENCE</scope>
</reference>
<organism evidence="1 2">
    <name type="scientific">Leersia perrieri</name>
    <dbReference type="NCBI Taxonomy" id="77586"/>
    <lineage>
        <taxon>Eukaryota</taxon>
        <taxon>Viridiplantae</taxon>
        <taxon>Streptophyta</taxon>
        <taxon>Embryophyta</taxon>
        <taxon>Tracheophyta</taxon>
        <taxon>Spermatophyta</taxon>
        <taxon>Magnoliopsida</taxon>
        <taxon>Liliopsida</taxon>
        <taxon>Poales</taxon>
        <taxon>Poaceae</taxon>
        <taxon>BOP clade</taxon>
        <taxon>Oryzoideae</taxon>
        <taxon>Oryzeae</taxon>
        <taxon>Oryzinae</taxon>
        <taxon>Leersia</taxon>
    </lineage>
</organism>
<dbReference type="HOGENOM" id="CLU_2852941_0_0_1"/>
<evidence type="ECO:0000313" key="1">
    <source>
        <dbReference type="EnsemblPlants" id="LPERR07G24140.1"/>
    </source>
</evidence>
<name>A0A0D9X3A0_9ORYZ</name>
<accession>A0A0D9X3A0</accession>
<protein>
    <submittedName>
        <fullName evidence="1">Uncharacterized protein</fullName>
    </submittedName>
</protein>
<keyword evidence="2" id="KW-1185">Reference proteome</keyword>
<proteinExistence type="predicted"/>
<dbReference type="AlphaFoldDB" id="A0A0D9X3A0"/>
<reference evidence="1 2" key="1">
    <citation type="submission" date="2012-08" db="EMBL/GenBank/DDBJ databases">
        <title>Oryza genome evolution.</title>
        <authorList>
            <person name="Wing R.A."/>
        </authorList>
    </citation>
    <scope>NUCLEOTIDE SEQUENCE</scope>
</reference>
<sequence length="65" mass="6849">MCKSLVRASNVTITNSDGPSPWDAIGLGGRKAGQICLSKSHMLMVSWTSLVVKRVLAFAGANSDN</sequence>
<dbReference type="Gramene" id="LPERR07G24140.1">
    <property type="protein sequence ID" value="LPERR07G24140.1"/>
    <property type="gene ID" value="LPERR07G24140"/>
</dbReference>
<dbReference type="Proteomes" id="UP000032180">
    <property type="component" value="Chromosome 7"/>
</dbReference>